<dbReference type="OrthoDB" id="9782387at2"/>
<dbReference type="SFLD" id="SFLDS00029">
    <property type="entry name" value="Radical_SAM"/>
    <property type="match status" value="1"/>
</dbReference>
<reference evidence="6 7" key="1">
    <citation type="submission" date="2018-11" db="EMBL/GenBank/DDBJ databases">
        <title>Genome sequencing of Paenibacillus sp. KCOM 3021 (= ChDC PVNT-B20).</title>
        <authorList>
            <person name="Kook J.-K."/>
            <person name="Park S.-N."/>
            <person name="Lim Y.K."/>
        </authorList>
    </citation>
    <scope>NUCLEOTIDE SEQUENCE [LARGE SCALE GENOMIC DNA]</scope>
    <source>
        <strain evidence="6 7">KCOM 3021</strain>
    </source>
</reference>
<keyword evidence="7" id="KW-1185">Reference proteome</keyword>
<dbReference type="Proteomes" id="UP000267017">
    <property type="component" value="Unassembled WGS sequence"/>
</dbReference>
<keyword evidence="4" id="KW-0411">Iron-sulfur</keyword>
<sequence>MKPAIFIELTRRCTYSCYYCGAWRHEGSKRQELPAGWYGALFRVLADIQPSRVNFTGGEPTLREDICEIVGDAVSKVGDSIHLTTNGSLITKRLPLWELPISLIKVNINTIDSNLFRRITGTDYLSRVLEGIGYLQTKGAAIRLHSVVTQDTLPHAESLIQFCDRNLLQLKLFEIDTDLSSCNKQRVDIAPIKEYLDQTSPFKETLESPGMPILVYHRHEGNEIHLVGAGQQKYNRELCNECPKFPCHYGLYSLSIDPEGYAYPCLIEPERMRTRLPVEDFAKTKEILVSLSDLIDESVVIS</sequence>
<evidence type="ECO:0000259" key="5">
    <source>
        <dbReference type="PROSITE" id="PS51918"/>
    </source>
</evidence>
<accession>A0A3P3U1A2</accession>
<evidence type="ECO:0000256" key="3">
    <source>
        <dbReference type="ARBA" id="ARBA00023004"/>
    </source>
</evidence>
<proteinExistence type="predicted"/>
<evidence type="ECO:0000256" key="4">
    <source>
        <dbReference type="ARBA" id="ARBA00023014"/>
    </source>
</evidence>
<dbReference type="InterPro" id="IPR050377">
    <property type="entry name" value="Radical_SAM_PqqE_MftC-like"/>
</dbReference>
<evidence type="ECO:0000313" key="6">
    <source>
        <dbReference type="EMBL" id="RRJ63389.1"/>
    </source>
</evidence>
<dbReference type="GO" id="GO:0051536">
    <property type="term" value="F:iron-sulfur cluster binding"/>
    <property type="evidence" value="ECO:0007669"/>
    <property type="project" value="UniProtKB-KW"/>
</dbReference>
<keyword evidence="2" id="KW-0479">Metal-binding</keyword>
<dbReference type="GO" id="GO:0003824">
    <property type="term" value="F:catalytic activity"/>
    <property type="evidence" value="ECO:0007669"/>
    <property type="project" value="InterPro"/>
</dbReference>
<dbReference type="InterPro" id="IPR007197">
    <property type="entry name" value="rSAM"/>
</dbReference>
<evidence type="ECO:0000256" key="1">
    <source>
        <dbReference type="ARBA" id="ARBA00022691"/>
    </source>
</evidence>
<evidence type="ECO:0000256" key="2">
    <source>
        <dbReference type="ARBA" id="ARBA00022723"/>
    </source>
</evidence>
<protein>
    <submittedName>
        <fullName evidence="6">Radical SAM protein</fullName>
    </submittedName>
</protein>
<dbReference type="AlphaFoldDB" id="A0A3P3U1A2"/>
<dbReference type="SFLD" id="SFLDG01067">
    <property type="entry name" value="SPASM/twitch_domain_containing"/>
    <property type="match status" value="1"/>
</dbReference>
<dbReference type="CDD" id="cd01335">
    <property type="entry name" value="Radical_SAM"/>
    <property type="match status" value="1"/>
</dbReference>
<dbReference type="InterPro" id="IPR058240">
    <property type="entry name" value="rSAM_sf"/>
</dbReference>
<gene>
    <name evidence="6" type="ORF">EHV15_10995</name>
</gene>
<comment type="caution">
    <text evidence="6">The sequence shown here is derived from an EMBL/GenBank/DDBJ whole genome shotgun (WGS) entry which is preliminary data.</text>
</comment>
<name>A0A3P3U1A2_9BACL</name>
<dbReference type="EMBL" id="RRCN01000001">
    <property type="protein sequence ID" value="RRJ63389.1"/>
    <property type="molecule type" value="Genomic_DNA"/>
</dbReference>
<keyword evidence="1" id="KW-0949">S-adenosyl-L-methionine</keyword>
<keyword evidence="3" id="KW-0408">Iron</keyword>
<feature type="domain" description="Radical SAM core" evidence="5">
    <location>
        <begin position="1"/>
        <end position="237"/>
    </location>
</feature>
<dbReference type="Pfam" id="PF04055">
    <property type="entry name" value="Radical_SAM"/>
    <property type="match status" value="1"/>
</dbReference>
<dbReference type="RefSeq" id="WP_128631230.1">
    <property type="nucleotide sequence ID" value="NZ_RRCN01000001.1"/>
</dbReference>
<dbReference type="GO" id="GO:0046872">
    <property type="term" value="F:metal ion binding"/>
    <property type="evidence" value="ECO:0007669"/>
    <property type="project" value="UniProtKB-KW"/>
</dbReference>
<dbReference type="InterPro" id="IPR013785">
    <property type="entry name" value="Aldolase_TIM"/>
</dbReference>
<dbReference type="PANTHER" id="PTHR11228">
    <property type="entry name" value="RADICAL SAM DOMAIN PROTEIN"/>
    <property type="match status" value="1"/>
</dbReference>
<dbReference type="PANTHER" id="PTHR11228:SF7">
    <property type="entry name" value="PQQA PEPTIDE CYCLASE"/>
    <property type="match status" value="1"/>
</dbReference>
<dbReference type="PROSITE" id="PS51918">
    <property type="entry name" value="RADICAL_SAM"/>
    <property type="match status" value="1"/>
</dbReference>
<dbReference type="Gene3D" id="3.20.20.70">
    <property type="entry name" value="Aldolase class I"/>
    <property type="match status" value="1"/>
</dbReference>
<evidence type="ECO:0000313" key="7">
    <source>
        <dbReference type="Proteomes" id="UP000267017"/>
    </source>
</evidence>
<dbReference type="CDD" id="cd21109">
    <property type="entry name" value="SPASM"/>
    <property type="match status" value="1"/>
</dbReference>
<dbReference type="SUPFAM" id="SSF102114">
    <property type="entry name" value="Radical SAM enzymes"/>
    <property type="match status" value="1"/>
</dbReference>
<organism evidence="6 7">
    <name type="scientific">Paenibacillus oralis</name>
    <dbReference type="NCBI Taxonomy" id="2490856"/>
    <lineage>
        <taxon>Bacteria</taxon>
        <taxon>Bacillati</taxon>
        <taxon>Bacillota</taxon>
        <taxon>Bacilli</taxon>
        <taxon>Bacillales</taxon>
        <taxon>Paenibacillaceae</taxon>
        <taxon>Paenibacillus</taxon>
    </lineage>
</organism>